<dbReference type="Pfam" id="PF12833">
    <property type="entry name" value="HTH_18"/>
    <property type="match status" value="1"/>
</dbReference>
<reference evidence="6" key="1">
    <citation type="submission" date="2017-02" db="EMBL/GenBank/DDBJ databases">
        <authorList>
            <person name="Varghese N."/>
            <person name="Submissions S."/>
        </authorList>
    </citation>
    <scope>NUCLEOTIDE SEQUENCE [LARGE SCALE GENOMIC DNA]</scope>
    <source>
        <strain evidence="6">ATCC 700200</strain>
    </source>
</reference>
<dbReference type="Gene3D" id="2.60.120.10">
    <property type="entry name" value="Jelly Rolls"/>
    <property type="match status" value="1"/>
</dbReference>
<evidence type="ECO:0000313" key="6">
    <source>
        <dbReference type="Proteomes" id="UP000190774"/>
    </source>
</evidence>
<dbReference type="Gene3D" id="1.10.10.60">
    <property type="entry name" value="Homeodomain-like"/>
    <property type="match status" value="1"/>
</dbReference>
<evidence type="ECO:0000256" key="1">
    <source>
        <dbReference type="ARBA" id="ARBA00023015"/>
    </source>
</evidence>
<keyword evidence="1" id="KW-0805">Transcription regulation</keyword>
<dbReference type="PROSITE" id="PS01124">
    <property type="entry name" value="HTH_ARAC_FAMILY_2"/>
    <property type="match status" value="1"/>
</dbReference>
<dbReference type="GO" id="GO:0043565">
    <property type="term" value="F:sequence-specific DNA binding"/>
    <property type="evidence" value="ECO:0007669"/>
    <property type="project" value="InterPro"/>
</dbReference>
<dbReference type="Pfam" id="PF02311">
    <property type="entry name" value="AraC_binding"/>
    <property type="match status" value="1"/>
</dbReference>
<accession>A0A1T4XTC9</accession>
<dbReference type="GO" id="GO:0003700">
    <property type="term" value="F:DNA-binding transcription factor activity"/>
    <property type="evidence" value="ECO:0007669"/>
    <property type="project" value="InterPro"/>
</dbReference>
<dbReference type="EMBL" id="FUYE01000005">
    <property type="protein sequence ID" value="SKA92792.1"/>
    <property type="molecule type" value="Genomic_DNA"/>
</dbReference>
<dbReference type="OrthoDB" id="9813413at2"/>
<dbReference type="SUPFAM" id="SSF46689">
    <property type="entry name" value="Homeodomain-like"/>
    <property type="match status" value="2"/>
</dbReference>
<feature type="domain" description="HTH araC/xylS-type" evidence="4">
    <location>
        <begin position="180"/>
        <end position="278"/>
    </location>
</feature>
<dbReference type="AlphaFoldDB" id="A0A1T4XTC9"/>
<proteinExistence type="predicted"/>
<keyword evidence="2 5" id="KW-0238">DNA-binding</keyword>
<dbReference type="Proteomes" id="UP000190774">
    <property type="component" value="Unassembled WGS sequence"/>
</dbReference>
<protein>
    <submittedName>
        <fullName evidence="5">AraC-type DNA-binding protein</fullName>
    </submittedName>
</protein>
<keyword evidence="6" id="KW-1185">Reference proteome</keyword>
<evidence type="ECO:0000256" key="3">
    <source>
        <dbReference type="ARBA" id="ARBA00023163"/>
    </source>
</evidence>
<evidence type="ECO:0000313" key="5">
    <source>
        <dbReference type="EMBL" id="SKA92792.1"/>
    </source>
</evidence>
<dbReference type="RefSeq" id="WP_078813141.1">
    <property type="nucleotide sequence ID" value="NZ_FUYE01000005.1"/>
</dbReference>
<dbReference type="InterPro" id="IPR037923">
    <property type="entry name" value="HTH-like"/>
</dbReference>
<dbReference type="STRING" id="48467.SAMN02745166_01964"/>
<organism evidence="5 6">
    <name type="scientific">Prosthecobacter debontii</name>
    <dbReference type="NCBI Taxonomy" id="48467"/>
    <lineage>
        <taxon>Bacteria</taxon>
        <taxon>Pseudomonadati</taxon>
        <taxon>Verrucomicrobiota</taxon>
        <taxon>Verrucomicrobiia</taxon>
        <taxon>Verrucomicrobiales</taxon>
        <taxon>Verrucomicrobiaceae</taxon>
        <taxon>Prosthecobacter</taxon>
    </lineage>
</organism>
<evidence type="ECO:0000256" key="2">
    <source>
        <dbReference type="ARBA" id="ARBA00023125"/>
    </source>
</evidence>
<dbReference type="SUPFAM" id="SSF51215">
    <property type="entry name" value="Regulatory protein AraC"/>
    <property type="match status" value="1"/>
</dbReference>
<dbReference type="InterPro" id="IPR018060">
    <property type="entry name" value="HTH_AraC"/>
</dbReference>
<dbReference type="PANTHER" id="PTHR46796">
    <property type="entry name" value="HTH-TYPE TRANSCRIPTIONAL ACTIVATOR RHAS-RELATED"/>
    <property type="match status" value="1"/>
</dbReference>
<name>A0A1T4XTC9_9BACT</name>
<dbReference type="InterPro" id="IPR009057">
    <property type="entry name" value="Homeodomain-like_sf"/>
</dbReference>
<gene>
    <name evidence="5" type="ORF">SAMN02745166_01964</name>
</gene>
<sequence length="279" mass="32111">MTTPPPALIETTCDGPKTTRWVLEAADHPALSTHRIARLGIDEAVAPYTRVRLNPSGSFIMICLRGHAQVLLDGRWHRIGPGTVCMAPPRVPNAFQALPGKVWQFLWVRYEEPAFVTPLVSAASPVRLKLDASQLERIWLGLRTEWESTRDAKALHHWLELLQHHTRRMAEPWRRDERLRRLWEEVESRLAEDWTLASLAHAAHVSEEHFRRLCWKELGRSPMAHLTALRIRSAQNLLSNTHDKQEVIAQQVGYRSPIAFSRAFRRWAGCLPSDYRNRG</sequence>
<evidence type="ECO:0000259" key="4">
    <source>
        <dbReference type="PROSITE" id="PS01124"/>
    </source>
</evidence>
<keyword evidence="3" id="KW-0804">Transcription</keyword>
<dbReference type="InterPro" id="IPR014710">
    <property type="entry name" value="RmlC-like_jellyroll"/>
</dbReference>
<dbReference type="InterPro" id="IPR050204">
    <property type="entry name" value="AraC_XylS_family_regulators"/>
</dbReference>
<dbReference type="InterPro" id="IPR003313">
    <property type="entry name" value="AraC-bd"/>
</dbReference>
<dbReference type="PANTHER" id="PTHR46796:SF7">
    <property type="entry name" value="ARAC FAMILY TRANSCRIPTIONAL REGULATOR"/>
    <property type="match status" value="1"/>
</dbReference>
<dbReference type="SMART" id="SM00342">
    <property type="entry name" value="HTH_ARAC"/>
    <property type="match status" value="1"/>
</dbReference>